<sequence length="443" mass="48181">MAILSTLITTIPLLATAFAAPNQGHYGRLPKDLIAPHVQALPYAPTNFRPAVPQRQHGHGKVCTVQSGSRDAGPHIIAAARKCNHGGTVYFPPGDYLIASAVDLTFLQDIDFAIWGNISFLQDAKYWETQTFQYNYQGAKFFWRFGGTNVNIYGSGKGVIDGDGPYWWGAMANDSTTQRPILFGTDGLHHATISGLTMRNPPNWFNLIANSSNILISDLSLQVDPQPKATPAKNTDGWDTYRSSNVVIQNSVIVNTDDCVSFKPNSTSVIVQNLSCTGSHGISVGSLGQYIGEVDLVEDVYVYNVTMANAGNFARIKVWAGAEASADGLSGGGMGSVRNVTYDHLYSDSNDEVVTLTQCYYSVNQTMCDRYPANLEINDVTFKNIWGTTSKKYDPRVGSLVCSSPEVCHNIYASNIHLEPPSGNDATYTCVNLDDSDLDINCV</sequence>
<evidence type="ECO:0000256" key="14">
    <source>
        <dbReference type="PROSITE-ProRule" id="PRU10052"/>
    </source>
</evidence>
<proteinExistence type="inferred from homology"/>
<comment type="subcellular location">
    <subcellularLocation>
        <location evidence="1">Secreted</location>
    </subcellularLocation>
</comment>
<feature type="active site" evidence="14">
    <location>
        <position position="280"/>
    </location>
</feature>
<evidence type="ECO:0000256" key="15">
    <source>
        <dbReference type="RuleBase" id="RU361169"/>
    </source>
</evidence>
<dbReference type="Pfam" id="PF00295">
    <property type="entry name" value="Glyco_hydro_28"/>
    <property type="match status" value="1"/>
</dbReference>
<keyword evidence="6 15" id="KW-0378">Hydrolase</keyword>
<dbReference type="GO" id="GO:0016829">
    <property type="term" value="F:lyase activity"/>
    <property type="evidence" value="ECO:0007669"/>
    <property type="project" value="UniProtKB-KW"/>
</dbReference>
<evidence type="ECO:0000256" key="6">
    <source>
        <dbReference type="ARBA" id="ARBA00022801"/>
    </source>
</evidence>
<evidence type="ECO:0000256" key="11">
    <source>
        <dbReference type="ARBA" id="ARBA00037312"/>
    </source>
</evidence>
<dbReference type="PANTHER" id="PTHR31736">
    <property type="match status" value="1"/>
</dbReference>
<evidence type="ECO:0000256" key="10">
    <source>
        <dbReference type="ARBA" id="ARBA00023316"/>
    </source>
</evidence>
<evidence type="ECO:0000256" key="4">
    <source>
        <dbReference type="ARBA" id="ARBA00022729"/>
    </source>
</evidence>
<keyword evidence="5" id="KW-0677">Repeat</keyword>
<evidence type="ECO:0000256" key="2">
    <source>
        <dbReference type="ARBA" id="ARBA00008834"/>
    </source>
</evidence>
<evidence type="ECO:0000256" key="16">
    <source>
        <dbReference type="SAM" id="SignalP"/>
    </source>
</evidence>
<comment type="catalytic activity">
    <reaction evidence="13">
        <text>[(1-&gt;4)-alpha-D-galacturonosyl](n) + H2O = alpha-D-galacturonate + [(1-&gt;4)-alpha-D-galacturonosyl](n-1)</text>
        <dbReference type="Rhea" id="RHEA:14117"/>
        <dbReference type="Rhea" id="RHEA-COMP:14570"/>
        <dbReference type="Rhea" id="RHEA-COMP:14572"/>
        <dbReference type="ChEBI" id="CHEBI:15377"/>
        <dbReference type="ChEBI" id="CHEBI:58658"/>
        <dbReference type="ChEBI" id="CHEBI:140523"/>
        <dbReference type="EC" id="3.2.1.67"/>
    </reaction>
</comment>
<comment type="caution">
    <text evidence="17">The sequence shown here is derived from an EMBL/GenBank/DDBJ whole genome shotgun (WGS) entry which is preliminary data.</text>
</comment>
<dbReference type="SUPFAM" id="SSF51126">
    <property type="entry name" value="Pectin lyase-like"/>
    <property type="match status" value="1"/>
</dbReference>
<evidence type="ECO:0000256" key="8">
    <source>
        <dbReference type="ARBA" id="ARBA00023180"/>
    </source>
</evidence>
<feature type="signal peptide" evidence="16">
    <location>
        <begin position="1"/>
        <end position="19"/>
    </location>
</feature>
<evidence type="ECO:0000256" key="3">
    <source>
        <dbReference type="ARBA" id="ARBA00022525"/>
    </source>
</evidence>
<reference evidence="17 18" key="1">
    <citation type="submission" date="2024-07" db="EMBL/GenBank/DDBJ databases">
        <title>Section-level genome sequencing and comparative genomics of Aspergillus sections Usti and Cavernicolus.</title>
        <authorList>
            <consortium name="Lawrence Berkeley National Laboratory"/>
            <person name="Nybo J.L."/>
            <person name="Vesth T.C."/>
            <person name="Theobald S."/>
            <person name="Frisvad J.C."/>
            <person name="Larsen T.O."/>
            <person name="Kjaerboelling I."/>
            <person name="Rothschild-Mancinelli K."/>
            <person name="Lyhne E.K."/>
            <person name="Kogle M.E."/>
            <person name="Barry K."/>
            <person name="Clum A."/>
            <person name="Na H."/>
            <person name="Ledsgaard L."/>
            <person name="Lin J."/>
            <person name="Lipzen A."/>
            <person name="Kuo A."/>
            <person name="Riley R."/>
            <person name="Mondo S."/>
            <person name="Labutti K."/>
            <person name="Haridas S."/>
            <person name="Pangalinan J."/>
            <person name="Salamov A.A."/>
            <person name="Simmons B.A."/>
            <person name="Magnuson J.K."/>
            <person name="Chen J."/>
            <person name="Drula E."/>
            <person name="Henrissat B."/>
            <person name="Wiebenga A."/>
            <person name="Lubbers R.J."/>
            <person name="Gomes A.C."/>
            <person name="Makela M.R."/>
            <person name="Stajich J."/>
            <person name="Grigoriev I.V."/>
            <person name="Mortensen U.H."/>
            <person name="De Vries R.P."/>
            <person name="Baker S.E."/>
            <person name="Andersen M.R."/>
        </authorList>
    </citation>
    <scope>NUCLEOTIDE SEQUENCE [LARGE SCALE GENOMIC DNA]</scope>
    <source>
        <strain evidence="17 18">CBS 123904</strain>
    </source>
</reference>
<evidence type="ECO:0000256" key="5">
    <source>
        <dbReference type="ARBA" id="ARBA00022737"/>
    </source>
</evidence>
<dbReference type="InterPro" id="IPR011050">
    <property type="entry name" value="Pectin_lyase_fold/virulence"/>
</dbReference>
<keyword evidence="7" id="KW-1015">Disulfide bond</keyword>
<evidence type="ECO:0000256" key="12">
    <source>
        <dbReference type="ARBA" id="ARBA00038933"/>
    </source>
</evidence>
<keyword evidence="9 15" id="KW-0326">Glycosidase</keyword>
<gene>
    <name evidence="17" type="ORF">BJY01DRAFT_262300</name>
</gene>
<dbReference type="PROSITE" id="PS00502">
    <property type="entry name" value="POLYGALACTURONASE"/>
    <property type="match status" value="1"/>
</dbReference>
<organism evidence="17 18">
    <name type="scientific">Aspergillus pseudoustus</name>
    <dbReference type="NCBI Taxonomy" id="1810923"/>
    <lineage>
        <taxon>Eukaryota</taxon>
        <taxon>Fungi</taxon>
        <taxon>Dikarya</taxon>
        <taxon>Ascomycota</taxon>
        <taxon>Pezizomycotina</taxon>
        <taxon>Eurotiomycetes</taxon>
        <taxon>Eurotiomycetidae</taxon>
        <taxon>Eurotiales</taxon>
        <taxon>Aspergillaceae</taxon>
        <taxon>Aspergillus</taxon>
        <taxon>Aspergillus subgen. Nidulantes</taxon>
    </lineage>
</organism>
<accession>A0ABR4IFN2</accession>
<evidence type="ECO:0000313" key="18">
    <source>
        <dbReference type="Proteomes" id="UP001610446"/>
    </source>
</evidence>
<evidence type="ECO:0000256" key="7">
    <source>
        <dbReference type="ARBA" id="ARBA00023157"/>
    </source>
</evidence>
<keyword evidence="3" id="KW-0964">Secreted</keyword>
<evidence type="ECO:0000256" key="13">
    <source>
        <dbReference type="ARBA" id="ARBA00048766"/>
    </source>
</evidence>
<dbReference type="EMBL" id="JBFXLU010000434">
    <property type="protein sequence ID" value="KAL2826566.1"/>
    <property type="molecule type" value="Genomic_DNA"/>
</dbReference>
<dbReference type="Proteomes" id="UP001610446">
    <property type="component" value="Unassembled WGS sequence"/>
</dbReference>
<dbReference type="PANTHER" id="PTHR31736:SF14">
    <property type="entry name" value="EXOPOLYGALACTURONASE X-1-RELATED"/>
    <property type="match status" value="1"/>
</dbReference>
<dbReference type="InterPro" id="IPR012334">
    <property type="entry name" value="Pectin_lyas_fold"/>
</dbReference>
<evidence type="ECO:0000256" key="1">
    <source>
        <dbReference type="ARBA" id="ARBA00004613"/>
    </source>
</evidence>
<keyword evidence="4 16" id="KW-0732">Signal</keyword>
<dbReference type="EC" id="3.2.1.67" evidence="12"/>
<keyword evidence="18" id="KW-1185">Reference proteome</keyword>
<name>A0ABR4IFN2_9EURO</name>
<dbReference type="Gene3D" id="2.160.20.10">
    <property type="entry name" value="Single-stranded right-handed beta-helix, Pectin lyase-like"/>
    <property type="match status" value="1"/>
</dbReference>
<comment type="similarity">
    <text evidence="2 15">Belongs to the glycosyl hydrolase 28 family.</text>
</comment>
<comment type="function">
    <text evidence="11">Specific in hydrolyzing the terminal glycosidic bond of polygalacturonic acid and oligogalacturonates.</text>
</comment>
<evidence type="ECO:0000256" key="9">
    <source>
        <dbReference type="ARBA" id="ARBA00023295"/>
    </source>
</evidence>
<dbReference type="InterPro" id="IPR000743">
    <property type="entry name" value="Glyco_hydro_28"/>
</dbReference>
<protein>
    <recommendedName>
        <fullName evidence="12">galacturonan 1,4-alpha-galacturonidase</fullName>
        <ecNumber evidence="12">3.2.1.67</ecNumber>
    </recommendedName>
</protein>
<evidence type="ECO:0000313" key="17">
    <source>
        <dbReference type="EMBL" id="KAL2826566.1"/>
    </source>
</evidence>
<keyword evidence="17" id="KW-0456">Lyase</keyword>
<keyword evidence="8" id="KW-0325">Glycoprotein</keyword>
<keyword evidence="10" id="KW-0961">Cell wall biogenesis/degradation</keyword>
<feature type="chain" id="PRO_5045949635" description="galacturonan 1,4-alpha-galacturonidase" evidence="16">
    <location>
        <begin position="20"/>
        <end position="443"/>
    </location>
</feature>